<dbReference type="InterPro" id="IPR000673">
    <property type="entry name" value="Sig_transdc_resp-reg_Me-estase"/>
</dbReference>
<dbReference type="Proteomes" id="UP000078459">
    <property type="component" value="Unassembled WGS sequence"/>
</dbReference>
<feature type="active site" evidence="4">
    <location>
        <position position="18"/>
    </location>
</feature>
<feature type="domain" description="CheB-type methylesterase" evidence="5">
    <location>
        <begin position="6"/>
        <end position="192"/>
    </location>
</feature>
<dbReference type="CDD" id="cd16433">
    <property type="entry name" value="CheB"/>
    <property type="match status" value="1"/>
</dbReference>
<keyword evidence="4" id="KW-0145">Chemotaxis</keyword>
<dbReference type="Pfam" id="PF01339">
    <property type="entry name" value="CheB_methylest"/>
    <property type="match status" value="1"/>
</dbReference>
<proteinExistence type="predicted"/>
<name>A0A179DJ08_9SPHI</name>
<evidence type="ECO:0000256" key="4">
    <source>
        <dbReference type="PROSITE-ProRule" id="PRU00050"/>
    </source>
</evidence>
<dbReference type="GO" id="GO:0008984">
    <property type="term" value="F:protein-glutamate methylesterase activity"/>
    <property type="evidence" value="ECO:0007669"/>
    <property type="project" value="UniProtKB-EC"/>
</dbReference>
<keyword evidence="7" id="KW-1185">Reference proteome</keyword>
<evidence type="ECO:0000313" key="7">
    <source>
        <dbReference type="Proteomes" id="UP000078459"/>
    </source>
</evidence>
<evidence type="ECO:0000313" key="6">
    <source>
        <dbReference type="EMBL" id="OAQ40690.1"/>
    </source>
</evidence>
<dbReference type="EC" id="3.1.1.61" evidence="2"/>
<evidence type="ECO:0000259" key="5">
    <source>
        <dbReference type="PROSITE" id="PS50122"/>
    </source>
</evidence>
<feature type="active site" evidence="4">
    <location>
        <position position="45"/>
    </location>
</feature>
<dbReference type="AlphaFoldDB" id="A0A179DJ08"/>
<evidence type="ECO:0000256" key="2">
    <source>
        <dbReference type="ARBA" id="ARBA00039140"/>
    </source>
</evidence>
<accession>A0A179DJ08</accession>
<dbReference type="PANTHER" id="PTHR42872">
    <property type="entry name" value="PROTEIN-GLUTAMATE METHYLESTERASE/PROTEIN-GLUTAMINE GLUTAMINASE"/>
    <property type="match status" value="1"/>
</dbReference>
<dbReference type="SUPFAM" id="SSF52738">
    <property type="entry name" value="Methylesterase CheB, C-terminal domain"/>
    <property type="match status" value="1"/>
</dbReference>
<gene>
    <name evidence="6" type="ORF">A5893_07040</name>
</gene>
<protein>
    <recommendedName>
        <fullName evidence="2">protein-glutamate methylesterase</fullName>
        <ecNumber evidence="2">3.1.1.61</ecNumber>
    </recommendedName>
</protein>
<dbReference type="GO" id="GO:0006935">
    <property type="term" value="P:chemotaxis"/>
    <property type="evidence" value="ECO:0007669"/>
    <property type="project" value="UniProtKB-UniRule"/>
</dbReference>
<sequence length="192" mass="21457">MEKNKINPKIEILVIGGSAGSFEVLLQILPKIKFDIDFVVLVVLHRKHNSNTSIADLFGNKTSIPVYECEDKDSLVPGNIYFAPADYHLLIEKDRTVSLDYSEKENYSRPAIDITFKSASDVFKEKTLAVLLSGANRDGANGLKYISQNYGTTIVQDPNEAEISTMPNEALKIFEPNYILGFKEIIKLINSL</sequence>
<dbReference type="Gene3D" id="3.40.50.180">
    <property type="entry name" value="Methylesterase CheB, C-terminal domain"/>
    <property type="match status" value="1"/>
</dbReference>
<dbReference type="PROSITE" id="PS50122">
    <property type="entry name" value="CHEB"/>
    <property type="match status" value="1"/>
</dbReference>
<dbReference type="STRING" id="1826909.A5893_07040"/>
<comment type="caution">
    <text evidence="6">The sequence shown here is derived from an EMBL/GenBank/DDBJ whole genome shotgun (WGS) entry which is preliminary data.</text>
</comment>
<dbReference type="RefSeq" id="WP_068821921.1">
    <property type="nucleotide sequence ID" value="NZ_LWHJ01000022.1"/>
</dbReference>
<dbReference type="GO" id="GO:0005737">
    <property type="term" value="C:cytoplasm"/>
    <property type="evidence" value="ECO:0007669"/>
    <property type="project" value="InterPro"/>
</dbReference>
<reference evidence="6 7" key="2">
    <citation type="submission" date="2016-06" db="EMBL/GenBank/DDBJ databases">
        <title>Pedobacter psychrophilus sp. nov., isolated from Antarctic fragmentary rock.</title>
        <authorList>
            <person name="Svec P."/>
        </authorList>
    </citation>
    <scope>NUCLEOTIDE SEQUENCE [LARGE SCALE GENOMIC DNA]</scope>
    <source>
        <strain evidence="6 7">CCM 8644</strain>
    </source>
</reference>
<keyword evidence="1 4" id="KW-0378">Hydrolase</keyword>
<dbReference type="OrthoDB" id="1524092at2"/>
<evidence type="ECO:0000256" key="1">
    <source>
        <dbReference type="ARBA" id="ARBA00022801"/>
    </source>
</evidence>
<evidence type="ECO:0000256" key="3">
    <source>
        <dbReference type="ARBA" id="ARBA00048267"/>
    </source>
</evidence>
<dbReference type="InterPro" id="IPR035909">
    <property type="entry name" value="CheB_C"/>
</dbReference>
<dbReference type="PANTHER" id="PTHR42872:SF3">
    <property type="entry name" value="PROTEIN-GLUTAMATE METHYLESTERASE_PROTEIN-GLUTAMINE GLUTAMINASE 1"/>
    <property type="match status" value="1"/>
</dbReference>
<dbReference type="GO" id="GO:0000156">
    <property type="term" value="F:phosphorelay response regulator activity"/>
    <property type="evidence" value="ECO:0007669"/>
    <property type="project" value="InterPro"/>
</dbReference>
<dbReference type="EMBL" id="LWHJ01000022">
    <property type="protein sequence ID" value="OAQ40690.1"/>
    <property type="molecule type" value="Genomic_DNA"/>
</dbReference>
<organism evidence="6 7">
    <name type="scientific">Pedobacter psychrophilus</name>
    <dbReference type="NCBI Taxonomy" id="1826909"/>
    <lineage>
        <taxon>Bacteria</taxon>
        <taxon>Pseudomonadati</taxon>
        <taxon>Bacteroidota</taxon>
        <taxon>Sphingobacteriia</taxon>
        <taxon>Sphingobacteriales</taxon>
        <taxon>Sphingobacteriaceae</taxon>
        <taxon>Pedobacter</taxon>
    </lineage>
</organism>
<comment type="catalytic activity">
    <reaction evidence="3">
        <text>[protein]-L-glutamate 5-O-methyl ester + H2O = L-glutamyl-[protein] + methanol + H(+)</text>
        <dbReference type="Rhea" id="RHEA:23236"/>
        <dbReference type="Rhea" id="RHEA-COMP:10208"/>
        <dbReference type="Rhea" id="RHEA-COMP:10311"/>
        <dbReference type="ChEBI" id="CHEBI:15377"/>
        <dbReference type="ChEBI" id="CHEBI:15378"/>
        <dbReference type="ChEBI" id="CHEBI:17790"/>
        <dbReference type="ChEBI" id="CHEBI:29973"/>
        <dbReference type="ChEBI" id="CHEBI:82795"/>
        <dbReference type="EC" id="3.1.1.61"/>
    </reaction>
</comment>
<feature type="active site" evidence="4">
    <location>
        <position position="138"/>
    </location>
</feature>
<reference evidence="6 7" key="1">
    <citation type="submission" date="2016-04" db="EMBL/GenBank/DDBJ databases">
        <authorList>
            <person name="Evans L.H."/>
            <person name="Alamgir A."/>
            <person name="Owens N."/>
            <person name="Weber N.D."/>
            <person name="Virtaneva K."/>
            <person name="Barbian K."/>
            <person name="Babar A."/>
            <person name="Rosenke K."/>
        </authorList>
    </citation>
    <scope>NUCLEOTIDE SEQUENCE [LARGE SCALE GENOMIC DNA]</scope>
    <source>
        <strain evidence="6 7">CCM 8644</strain>
    </source>
</reference>